<keyword evidence="2" id="KW-0446">Lipid-binding</keyword>
<dbReference type="AlphaFoldDB" id="A0A9D2JJ50"/>
<dbReference type="GO" id="GO:0008289">
    <property type="term" value="F:lipid binding"/>
    <property type="evidence" value="ECO:0007669"/>
    <property type="project" value="UniProtKB-KW"/>
</dbReference>
<comment type="function">
    <text evidence="1">May bind long-chain fatty acids, such as palmitate, and may play a role in lipid transport or fatty acid metabolism.</text>
</comment>
<dbReference type="Proteomes" id="UP000824063">
    <property type="component" value="Unassembled WGS sequence"/>
</dbReference>
<evidence type="ECO:0000256" key="1">
    <source>
        <dbReference type="ARBA" id="ARBA00003238"/>
    </source>
</evidence>
<dbReference type="SUPFAM" id="SSF82549">
    <property type="entry name" value="DAK1/DegV-like"/>
    <property type="match status" value="1"/>
</dbReference>
<evidence type="ECO:0000313" key="4">
    <source>
        <dbReference type="Proteomes" id="UP000824063"/>
    </source>
</evidence>
<accession>A0A9D2JJ50</accession>
<sequence length="282" mass="31130">MKLAIVTDSTAFLPEEIKNHPDLYIIPIPVILDGKLYNEGIDIESDEYYELLKNSKEFPTTSQPSLGETLELYEKLGKQGYDTIISIHLSSGISGFIENLYGITDSINGVKVIPYDSKITSTPMGHMVIEALRLAEDGASVETIIQKLDFIRDSLHVYFIVEDLNNLARGGRLTNGAALVAGLLKIKPVLRFEEGKIVLFEKIRSSKKAFARIEDVIGQHIETMEAPLKLTIIHGNNLAVALQEKAKIEAKYPEISIEIAHFGPVVGTHLGEKAVGFTISKI</sequence>
<dbReference type="InterPro" id="IPR050270">
    <property type="entry name" value="DegV_domain_contain"/>
</dbReference>
<comment type="caution">
    <text evidence="3">The sequence shown here is derived from an EMBL/GenBank/DDBJ whole genome shotgun (WGS) entry which is preliminary data.</text>
</comment>
<dbReference type="InterPro" id="IPR003797">
    <property type="entry name" value="DegV"/>
</dbReference>
<proteinExistence type="predicted"/>
<evidence type="ECO:0000313" key="3">
    <source>
        <dbReference type="EMBL" id="HIZ54389.1"/>
    </source>
</evidence>
<dbReference type="EMBL" id="DXBN01000249">
    <property type="protein sequence ID" value="HIZ54389.1"/>
    <property type="molecule type" value="Genomic_DNA"/>
</dbReference>
<reference evidence="3" key="1">
    <citation type="journal article" date="2021" name="PeerJ">
        <title>Extensive microbial diversity within the chicken gut microbiome revealed by metagenomics and culture.</title>
        <authorList>
            <person name="Gilroy R."/>
            <person name="Ravi A."/>
            <person name="Getino M."/>
            <person name="Pursley I."/>
            <person name="Horton D.L."/>
            <person name="Alikhan N.F."/>
            <person name="Baker D."/>
            <person name="Gharbi K."/>
            <person name="Hall N."/>
            <person name="Watson M."/>
            <person name="Adriaenssens E.M."/>
            <person name="Foster-Nyarko E."/>
            <person name="Jarju S."/>
            <person name="Secka A."/>
            <person name="Antonio M."/>
            <person name="Oren A."/>
            <person name="Chaudhuri R.R."/>
            <person name="La Ragione R."/>
            <person name="Hildebrand F."/>
            <person name="Pallen M.J."/>
        </authorList>
    </citation>
    <scope>NUCLEOTIDE SEQUENCE</scope>
    <source>
        <strain evidence="3">CHK172-16539</strain>
    </source>
</reference>
<dbReference type="Gene3D" id="3.30.1180.10">
    <property type="match status" value="1"/>
</dbReference>
<dbReference type="PANTHER" id="PTHR33434">
    <property type="entry name" value="DEGV DOMAIN-CONTAINING PROTEIN DR_1986-RELATED"/>
    <property type="match status" value="1"/>
</dbReference>
<evidence type="ECO:0000256" key="2">
    <source>
        <dbReference type="ARBA" id="ARBA00023121"/>
    </source>
</evidence>
<gene>
    <name evidence="3" type="ORF">IAA20_10670</name>
</gene>
<protein>
    <submittedName>
        <fullName evidence="3">DegV family protein</fullName>
    </submittedName>
</protein>
<dbReference type="Pfam" id="PF02645">
    <property type="entry name" value="DegV"/>
    <property type="match status" value="1"/>
</dbReference>
<dbReference type="InterPro" id="IPR043168">
    <property type="entry name" value="DegV_C"/>
</dbReference>
<dbReference type="NCBIfam" id="TIGR00762">
    <property type="entry name" value="DegV"/>
    <property type="match status" value="1"/>
</dbReference>
<organism evidence="3 4">
    <name type="scientific">Candidatus Enterococcus avicola</name>
    <dbReference type="NCBI Taxonomy" id="2838561"/>
    <lineage>
        <taxon>Bacteria</taxon>
        <taxon>Bacillati</taxon>
        <taxon>Bacillota</taxon>
        <taxon>Bacilli</taxon>
        <taxon>Lactobacillales</taxon>
        <taxon>Enterococcaceae</taxon>
        <taxon>Enterococcus</taxon>
    </lineage>
</organism>
<dbReference type="PROSITE" id="PS51482">
    <property type="entry name" value="DEGV"/>
    <property type="match status" value="1"/>
</dbReference>
<reference evidence="3" key="2">
    <citation type="submission" date="2021-04" db="EMBL/GenBank/DDBJ databases">
        <authorList>
            <person name="Gilroy R."/>
        </authorList>
    </citation>
    <scope>NUCLEOTIDE SEQUENCE</scope>
    <source>
        <strain evidence="3">CHK172-16539</strain>
    </source>
</reference>
<dbReference type="Gene3D" id="3.40.50.10170">
    <property type="match status" value="1"/>
</dbReference>
<dbReference type="PANTHER" id="PTHR33434:SF2">
    <property type="entry name" value="FATTY ACID-BINDING PROTEIN TM_1468"/>
    <property type="match status" value="1"/>
</dbReference>
<name>A0A9D2JJ50_9ENTE</name>